<keyword evidence="3" id="KW-1185">Reference proteome</keyword>
<sequence length="210" mass="23202">MTFAPLALASSRRAPFDLRERPSENPRMNCGIMRYAIRATRLPERVALSVLGGWHFLYSEGKTSCLWKVALPVLGGRHFLSSEGNTSCPRRAALPVLGRRHFLSLEGSTFCPQRAALPVLGRRHFLSSEGSTSCPRRAALPVLWEQHFLSSDRAASRSRLWGSGSQREEEEGTQDGALRDPIVKGRGGDPGRSLEGPHSEGKRRGPRMES</sequence>
<gene>
    <name evidence="2" type="ORF">EYF80_054186</name>
</gene>
<comment type="caution">
    <text evidence="2">The sequence shown here is derived from an EMBL/GenBank/DDBJ whole genome shotgun (WGS) entry which is preliminary data.</text>
</comment>
<feature type="compositionally biased region" description="Basic and acidic residues" evidence="1">
    <location>
        <begin position="195"/>
        <end position="210"/>
    </location>
</feature>
<organism evidence="2 3">
    <name type="scientific">Liparis tanakae</name>
    <name type="common">Tanaka's snailfish</name>
    <dbReference type="NCBI Taxonomy" id="230148"/>
    <lineage>
        <taxon>Eukaryota</taxon>
        <taxon>Metazoa</taxon>
        <taxon>Chordata</taxon>
        <taxon>Craniata</taxon>
        <taxon>Vertebrata</taxon>
        <taxon>Euteleostomi</taxon>
        <taxon>Actinopterygii</taxon>
        <taxon>Neopterygii</taxon>
        <taxon>Teleostei</taxon>
        <taxon>Neoteleostei</taxon>
        <taxon>Acanthomorphata</taxon>
        <taxon>Eupercaria</taxon>
        <taxon>Perciformes</taxon>
        <taxon>Cottioidei</taxon>
        <taxon>Cottales</taxon>
        <taxon>Liparidae</taxon>
        <taxon>Liparis</taxon>
    </lineage>
</organism>
<evidence type="ECO:0000256" key="1">
    <source>
        <dbReference type="SAM" id="MobiDB-lite"/>
    </source>
</evidence>
<dbReference type="EMBL" id="SRLO01001732">
    <property type="protein sequence ID" value="TNN35661.1"/>
    <property type="molecule type" value="Genomic_DNA"/>
</dbReference>
<protein>
    <submittedName>
        <fullName evidence="2">Uncharacterized protein</fullName>
    </submittedName>
</protein>
<evidence type="ECO:0000313" key="3">
    <source>
        <dbReference type="Proteomes" id="UP000314294"/>
    </source>
</evidence>
<accession>A0A4Z2F4H3</accession>
<feature type="region of interest" description="Disordered" evidence="1">
    <location>
        <begin position="159"/>
        <end position="210"/>
    </location>
</feature>
<dbReference type="Proteomes" id="UP000314294">
    <property type="component" value="Unassembled WGS sequence"/>
</dbReference>
<evidence type="ECO:0000313" key="2">
    <source>
        <dbReference type="EMBL" id="TNN35661.1"/>
    </source>
</evidence>
<proteinExistence type="predicted"/>
<feature type="compositionally biased region" description="Basic and acidic residues" evidence="1">
    <location>
        <begin position="177"/>
        <end position="189"/>
    </location>
</feature>
<reference evidence="2 3" key="1">
    <citation type="submission" date="2019-03" db="EMBL/GenBank/DDBJ databases">
        <title>First draft genome of Liparis tanakae, snailfish: a comprehensive survey of snailfish specific genes.</title>
        <authorList>
            <person name="Kim W."/>
            <person name="Song I."/>
            <person name="Jeong J.-H."/>
            <person name="Kim D."/>
            <person name="Kim S."/>
            <person name="Ryu S."/>
            <person name="Song J.Y."/>
            <person name="Lee S.K."/>
        </authorList>
    </citation>
    <scope>NUCLEOTIDE SEQUENCE [LARGE SCALE GENOMIC DNA]</scope>
    <source>
        <tissue evidence="2">Muscle</tissue>
    </source>
</reference>
<name>A0A4Z2F4H3_9TELE</name>
<dbReference type="AlphaFoldDB" id="A0A4Z2F4H3"/>